<accession>A0AAD7I8H2</accession>
<comment type="caution">
    <text evidence="1">The sequence shown here is derived from an EMBL/GenBank/DDBJ whole genome shotgun (WGS) entry which is preliminary data.</text>
</comment>
<evidence type="ECO:0000313" key="2">
    <source>
        <dbReference type="Proteomes" id="UP001215280"/>
    </source>
</evidence>
<gene>
    <name evidence="1" type="ORF">DFH07DRAFT_985590</name>
</gene>
<sequence>MRHVEFSSVFHHLSPINFSHSPDLSAPTALNLNGAFVHIELEVSYLWRQFSVISSDPEESRKSPNVVTIKNLAAFDPNIHVKRFNITDVVDRNGLELKDFFLPCMKSAPHGEHVNFAKQNDASDPEAALVNHLRVNDPPDNAALFSYRAGARHRPLTKSAFEKQLKQAFKIDGIRIGSTVEYLLRGVPIDVMKIKGRLALASKATSGSMLESWHPTCKLSQSFTKMFFES</sequence>
<keyword evidence="2" id="KW-1185">Reference proteome</keyword>
<name>A0AAD7I8H2_9AGAR</name>
<evidence type="ECO:0000313" key="1">
    <source>
        <dbReference type="EMBL" id="KAJ7737443.1"/>
    </source>
</evidence>
<dbReference type="EMBL" id="JARJLG010000143">
    <property type="protein sequence ID" value="KAJ7737443.1"/>
    <property type="molecule type" value="Genomic_DNA"/>
</dbReference>
<proteinExistence type="predicted"/>
<protein>
    <submittedName>
        <fullName evidence="1">Uncharacterized protein</fullName>
    </submittedName>
</protein>
<reference evidence="1" key="1">
    <citation type="submission" date="2023-03" db="EMBL/GenBank/DDBJ databases">
        <title>Massive genome expansion in bonnet fungi (Mycena s.s.) driven by repeated elements and novel gene families across ecological guilds.</title>
        <authorList>
            <consortium name="Lawrence Berkeley National Laboratory"/>
            <person name="Harder C.B."/>
            <person name="Miyauchi S."/>
            <person name="Viragh M."/>
            <person name="Kuo A."/>
            <person name="Thoen E."/>
            <person name="Andreopoulos B."/>
            <person name="Lu D."/>
            <person name="Skrede I."/>
            <person name="Drula E."/>
            <person name="Henrissat B."/>
            <person name="Morin E."/>
            <person name="Kohler A."/>
            <person name="Barry K."/>
            <person name="LaButti K."/>
            <person name="Morin E."/>
            <person name="Salamov A."/>
            <person name="Lipzen A."/>
            <person name="Mereny Z."/>
            <person name="Hegedus B."/>
            <person name="Baldrian P."/>
            <person name="Stursova M."/>
            <person name="Weitz H."/>
            <person name="Taylor A."/>
            <person name="Grigoriev I.V."/>
            <person name="Nagy L.G."/>
            <person name="Martin F."/>
            <person name="Kauserud H."/>
        </authorList>
    </citation>
    <scope>NUCLEOTIDE SEQUENCE</scope>
    <source>
        <strain evidence="1">CBHHK188m</strain>
    </source>
</reference>
<dbReference type="Proteomes" id="UP001215280">
    <property type="component" value="Unassembled WGS sequence"/>
</dbReference>
<organism evidence="1 2">
    <name type="scientific">Mycena maculata</name>
    <dbReference type="NCBI Taxonomy" id="230809"/>
    <lineage>
        <taxon>Eukaryota</taxon>
        <taxon>Fungi</taxon>
        <taxon>Dikarya</taxon>
        <taxon>Basidiomycota</taxon>
        <taxon>Agaricomycotina</taxon>
        <taxon>Agaricomycetes</taxon>
        <taxon>Agaricomycetidae</taxon>
        <taxon>Agaricales</taxon>
        <taxon>Marasmiineae</taxon>
        <taxon>Mycenaceae</taxon>
        <taxon>Mycena</taxon>
    </lineage>
</organism>
<dbReference type="AlphaFoldDB" id="A0AAD7I8H2"/>